<dbReference type="PROSITE" id="PS00072">
    <property type="entry name" value="ACYL_COA_DH_1"/>
    <property type="match status" value="1"/>
</dbReference>
<evidence type="ECO:0000313" key="13">
    <source>
        <dbReference type="EMBL" id="CDX59009.1"/>
    </source>
</evidence>
<keyword evidence="5 9" id="KW-0285">Flavoprotein</keyword>
<dbReference type="SUPFAM" id="SSF47203">
    <property type="entry name" value="Acyl-CoA dehydrogenase C-terminal domain-like"/>
    <property type="match status" value="1"/>
</dbReference>
<dbReference type="SUPFAM" id="SSF56645">
    <property type="entry name" value="Acyl-CoA dehydrogenase NM domain-like"/>
    <property type="match status" value="1"/>
</dbReference>
<dbReference type="InterPro" id="IPR009100">
    <property type="entry name" value="AcylCoA_DH/oxidase_NM_dom_sf"/>
</dbReference>
<feature type="domain" description="Acyl-CoA dehydrogenase/oxidase C-terminal" evidence="10">
    <location>
        <begin position="236"/>
        <end position="385"/>
    </location>
</feature>
<proteinExistence type="inferred from homology"/>
<evidence type="ECO:0000256" key="8">
    <source>
        <dbReference type="PIRSR" id="PIRSR634178-1"/>
    </source>
</evidence>
<feature type="domain" description="Acyl-CoA dehydrogenase/oxidase N-terminal" evidence="12">
    <location>
        <begin position="15"/>
        <end position="126"/>
    </location>
</feature>
<comment type="pathway">
    <text evidence="2">Amino-acid degradation; L-valine degradation.</text>
</comment>
<dbReference type="PANTHER" id="PTHR43831">
    <property type="entry name" value="ISOBUTYRYL-COA DEHYDROGENASE"/>
    <property type="match status" value="1"/>
</dbReference>
<dbReference type="AlphaFoldDB" id="A0A090GEM0"/>
<evidence type="ECO:0000259" key="12">
    <source>
        <dbReference type="Pfam" id="PF02771"/>
    </source>
</evidence>
<feature type="active site" description="Proton acceptor" evidence="8">
    <location>
        <position position="371"/>
    </location>
</feature>
<dbReference type="GO" id="GO:0003995">
    <property type="term" value="F:acyl-CoA dehydrogenase activity"/>
    <property type="evidence" value="ECO:0007669"/>
    <property type="project" value="InterPro"/>
</dbReference>
<dbReference type="PANTHER" id="PTHR43831:SF1">
    <property type="entry name" value="ISOBUTYRYL-COA DEHYDROGENASE, MITOCHONDRIAL"/>
    <property type="match status" value="1"/>
</dbReference>
<dbReference type="Gene3D" id="2.40.110.10">
    <property type="entry name" value="Butyryl-CoA Dehydrogenase, subunit A, domain 2"/>
    <property type="match status" value="1"/>
</dbReference>
<organism evidence="13 14">
    <name type="scientific">Mesorhizobium plurifarium</name>
    <dbReference type="NCBI Taxonomy" id="69974"/>
    <lineage>
        <taxon>Bacteria</taxon>
        <taxon>Pseudomonadati</taxon>
        <taxon>Pseudomonadota</taxon>
        <taxon>Alphaproteobacteria</taxon>
        <taxon>Hyphomicrobiales</taxon>
        <taxon>Phyllobacteriaceae</taxon>
        <taxon>Mesorhizobium</taxon>
    </lineage>
</organism>
<dbReference type="GO" id="GO:0006629">
    <property type="term" value="P:lipid metabolic process"/>
    <property type="evidence" value="ECO:0007669"/>
    <property type="project" value="InterPro"/>
</dbReference>
<dbReference type="InterPro" id="IPR052547">
    <property type="entry name" value="Mito_Isobutyryl-CoADH"/>
</dbReference>
<dbReference type="Pfam" id="PF02770">
    <property type="entry name" value="Acyl-CoA_dh_M"/>
    <property type="match status" value="1"/>
</dbReference>
<dbReference type="InterPro" id="IPR009075">
    <property type="entry name" value="AcylCo_DH/oxidase_C"/>
</dbReference>
<protein>
    <submittedName>
        <fullName evidence="13">Isobutyryl-CoA dehydrogenase, mitochondrial</fullName>
        <ecNumber evidence="13">1.3.99.-</ecNumber>
    </submittedName>
</protein>
<name>A0A090GEM0_MESPL</name>
<evidence type="ECO:0000256" key="6">
    <source>
        <dbReference type="ARBA" id="ARBA00022827"/>
    </source>
</evidence>
<evidence type="ECO:0000256" key="5">
    <source>
        <dbReference type="ARBA" id="ARBA00022630"/>
    </source>
</evidence>
<evidence type="ECO:0000259" key="11">
    <source>
        <dbReference type="Pfam" id="PF02770"/>
    </source>
</evidence>
<dbReference type="CDD" id="cd01162">
    <property type="entry name" value="IBD"/>
    <property type="match status" value="1"/>
</dbReference>
<evidence type="ECO:0000256" key="1">
    <source>
        <dbReference type="ARBA" id="ARBA00001974"/>
    </source>
</evidence>
<reference evidence="13 14" key="1">
    <citation type="submission" date="2014-08" db="EMBL/GenBank/DDBJ databases">
        <authorList>
            <person name="Moulin Lionel"/>
        </authorList>
    </citation>
    <scope>NUCLEOTIDE SEQUENCE [LARGE SCALE GENOMIC DNA]</scope>
</reference>
<keyword evidence="6 9" id="KW-0274">FAD</keyword>
<evidence type="ECO:0000256" key="7">
    <source>
        <dbReference type="ARBA" id="ARBA00023002"/>
    </source>
</evidence>
<keyword evidence="7 9" id="KW-0560">Oxidoreductase</keyword>
<sequence length="389" mass="41736">MDAAVDAGAGQFELNEEQRAIQEMAQAFAADRVAPNALDWDKAKHFPADVIRETGPLGLGGIYVRDDVGGSALGRLDAVLIFEALAHPDPAFSSFISIHNMAASMIDRFGSDEQRQRFLPKLTSMEWLASYCLTEPGSGSDAAALKTRAVKSGGDYVLNGAKQFISGAGDSDIYVVMARTGGDGPKGISTFVVPKDAPGLSFGANEHKMGWHMQSTRQVIFEDCKVPAENLLAAEGAGFGIAMAGLDGGRLNIAACSLGGAQSALDKALAYTGERKAFGSKINQFQALQFKLADMETELQAARIFLYAAASKLDRKAPDAGKWSAMAKRFVTDIGFDIANQALQLHGGYGYLHDYGIEKLVRDLRVHQILEGTNEIMRVIIARTLIGRQ</sequence>
<dbReference type="Pfam" id="PF00441">
    <property type="entry name" value="Acyl-CoA_dh_1"/>
    <property type="match status" value="1"/>
</dbReference>
<dbReference type="EC" id="1.3.99.-" evidence="13"/>
<evidence type="ECO:0000256" key="2">
    <source>
        <dbReference type="ARBA" id="ARBA00005109"/>
    </source>
</evidence>
<dbReference type="EMBL" id="CCNE01000023">
    <property type="protein sequence ID" value="CDX59009.1"/>
    <property type="molecule type" value="Genomic_DNA"/>
</dbReference>
<comment type="cofactor">
    <cofactor evidence="1 9">
        <name>FAD</name>
        <dbReference type="ChEBI" id="CHEBI:57692"/>
    </cofactor>
</comment>
<dbReference type="InterPro" id="IPR037069">
    <property type="entry name" value="AcylCoA_DH/ox_N_sf"/>
</dbReference>
<dbReference type="GO" id="GO:0009083">
    <property type="term" value="P:branched-chain amino acid catabolic process"/>
    <property type="evidence" value="ECO:0007669"/>
    <property type="project" value="UniProtKB-KW"/>
</dbReference>
<evidence type="ECO:0000256" key="4">
    <source>
        <dbReference type="ARBA" id="ARBA00022456"/>
    </source>
</evidence>
<dbReference type="GO" id="GO:0050660">
    <property type="term" value="F:flavin adenine dinucleotide binding"/>
    <property type="evidence" value="ECO:0007669"/>
    <property type="project" value="InterPro"/>
</dbReference>
<evidence type="ECO:0000256" key="9">
    <source>
        <dbReference type="RuleBase" id="RU362125"/>
    </source>
</evidence>
<dbReference type="Pfam" id="PF02771">
    <property type="entry name" value="Acyl-CoA_dh_N"/>
    <property type="match status" value="1"/>
</dbReference>
<dbReference type="InterPro" id="IPR013786">
    <property type="entry name" value="AcylCoA_DH/ox_N"/>
</dbReference>
<dbReference type="FunFam" id="2.40.110.10:FF:000001">
    <property type="entry name" value="Acyl-CoA dehydrogenase, mitochondrial"/>
    <property type="match status" value="1"/>
</dbReference>
<dbReference type="Gene3D" id="1.10.540.10">
    <property type="entry name" value="Acyl-CoA dehydrogenase/oxidase, N-terminal domain"/>
    <property type="match status" value="1"/>
</dbReference>
<dbReference type="Proteomes" id="UP000046122">
    <property type="component" value="Unassembled WGS sequence"/>
</dbReference>
<dbReference type="InterPro" id="IPR006091">
    <property type="entry name" value="Acyl-CoA_Oxase/DH_mid-dom"/>
</dbReference>
<dbReference type="InterPro" id="IPR034178">
    <property type="entry name" value="IBD"/>
</dbReference>
<gene>
    <name evidence="13" type="primary">acad</name>
    <name evidence="13" type="ORF">MPL3365_30426</name>
</gene>
<evidence type="ECO:0000313" key="14">
    <source>
        <dbReference type="Proteomes" id="UP000046122"/>
    </source>
</evidence>
<dbReference type="PROSITE" id="PS00073">
    <property type="entry name" value="ACYL_COA_DH_2"/>
    <property type="match status" value="1"/>
</dbReference>
<dbReference type="InterPro" id="IPR036250">
    <property type="entry name" value="AcylCo_DH-like_C"/>
</dbReference>
<dbReference type="FunFam" id="1.10.540.10:FF:000026">
    <property type="entry name" value="Acyl-CoA dehydrogenase medium chain"/>
    <property type="match status" value="1"/>
</dbReference>
<evidence type="ECO:0000256" key="3">
    <source>
        <dbReference type="ARBA" id="ARBA00009347"/>
    </source>
</evidence>
<feature type="domain" description="Acyl-CoA oxidase/dehydrogenase middle" evidence="11">
    <location>
        <begin position="131"/>
        <end position="224"/>
    </location>
</feature>
<dbReference type="PIRSF" id="PIRSF016578">
    <property type="entry name" value="HsaA"/>
    <property type="match status" value="1"/>
</dbReference>
<evidence type="ECO:0000259" key="10">
    <source>
        <dbReference type="Pfam" id="PF00441"/>
    </source>
</evidence>
<dbReference type="InterPro" id="IPR046373">
    <property type="entry name" value="Acyl-CoA_Oxase/DH_mid-dom_sf"/>
</dbReference>
<keyword evidence="4" id="KW-0101">Branched-chain amino acid catabolism</keyword>
<dbReference type="InterPro" id="IPR006089">
    <property type="entry name" value="Acyl-CoA_DH_CS"/>
</dbReference>
<comment type="similarity">
    <text evidence="3 9">Belongs to the acyl-CoA dehydrogenase family.</text>
</comment>
<accession>A0A090GEM0</accession>
<dbReference type="FunFam" id="1.20.140.10:FF:000001">
    <property type="entry name" value="Acyl-CoA dehydrogenase"/>
    <property type="match status" value="1"/>
</dbReference>
<dbReference type="Gene3D" id="1.20.140.10">
    <property type="entry name" value="Butyryl-CoA Dehydrogenase, subunit A, domain 3"/>
    <property type="match status" value="1"/>
</dbReference>